<dbReference type="InterPro" id="IPR041588">
    <property type="entry name" value="Integrase_H2C2"/>
</dbReference>
<accession>A0AAF0Q8Y0</accession>
<sequence length="360" mass="41515">SHGSHEPKCGTMMTRIKDFTRMNPPEFHRSKVDEDLQEFIDEVCKIVRIMGLSAVEKEKPIAYQLKDIAQVWFEQWKSEKEYALKFTQLSKYAPTMVVDSRARMSKFVSGVFSLVVKEGRTTMLIKDMDISFFIMHVQQIEEEKYKEREWQSKRACMGSSNDPTPKFNKDSVSNSKPQGGSSGGSLMPACTSKVNVMVNSLHRLSMGNVANVEDDKKELVRDVHRLARLGVGLVDSNKSEPHNSRFFIHRVATKMYRDLWEVYWWKGMKKDIVEFVAKYPNCQQVKVEHQKLGGLAQNISISSWKLEEETMSQKYDRGYLHTIYNSLGGEVYLSFFPFFFIELGYNNNYHSSIGMTLGSL</sequence>
<dbReference type="EMBL" id="CP133614">
    <property type="protein sequence ID" value="WMV18318.1"/>
    <property type="molecule type" value="Genomic_DNA"/>
</dbReference>
<reference evidence="3" key="1">
    <citation type="submission" date="2023-08" db="EMBL/GenBank/DDBJ databases">
        <title>A de novo genome assembly of Solanum verrucosum Schlechtendal, a Mexican diploid species geographically isolated from the other diploid A-genome species in potato relatives.</title>
        <authorList>
            <person name="Hosaka K."/>
        </authorList>
    </citation>
    <scope>NUCLEOTIDE SEQUENCE</scope>
    <source>
        <tissue evidence="3">Young leaves</tissue>
    </source>
</reference>
<dbReference type="AlphaFoldDB" id="A0AAF0Q8Y0"/>
<organism evidence="3 4">
    <name type="scientific">Solanum verrucosum</name>
    <dbReference type="NCBI Taxonomy" id="315347"/>
    <lineage>
        <taxon>Eukaryota</taxon>
        <taxon>Viridiplantae</taxon>
        <taxon>Streptophyta</taxon>
        <taxon>Embryophyta</taxon>
        <taxon>Tracheophyta</taxon>
        <taxon>Spermatophyta</taxon>
        <taxon>Magnoliopsida</taxon>
        <taxon>eudicotyledons</taxon>
        <taxon>Gunneridae</taxon>
        <taxon>Pentapetalae</taxon>
        <taxon>asterids</taxon>
        <taxon>lamiids</taxon>
        <taxon>Solanales</taxon>
        <taxon>Solanaceae</taxon>
        <taxon>Solanoideae</taxon>
        <taxon>Solaneae</taxon>
        <taxon>Solanum</taxon>
    </lineage>
</organism>
<dbReference type="Pfam" id="PF17921">
    <property type="entry name" value="Integrase_H2C2"/>
    <property type="match status" value="1"/>
</dbReference>
<evidence type="ECO:0000256" key="1">
    <source>
        <dbReference type="SAM" id="MobiDB-lite"/>
    </source>
</evidence>
<gene>
    <name evidence="3" type="ORF">MTR67_011703</name>
</gene>
<feature type="compositionally biased region" description="Polar residues" evidence="1">
    <location>
        <begin position="170"/>
        <end position="179"/>
    </location>
</feature>
<dbReference type="Proteomes" id="UP001234989">
    <property type="component" value="Chromosome 3"/>
</dbReference>
<protein>
    <recommendedName>
        <fullName evidence="2">Integrase zinc-binding domain-containing protein</fullName>
    </recommendedName>
</protein>
<keyword evidence="4" id="KW-1185">Reference proteome</keyword>
<name>A0AAF0Q8Y0_SOLVR</name>
<feature type="domain" description="Integrase zinc-binding" evidence="2">
    <location>
        <begin position="242"/>
        <end position="287"/>
    </location>
</feature>
<evidence type="ECO:0000313" key="3">
    <source>
        <dbReference type="EMBL" id="WMV18318.1"/>
    </source>
</evidence>
<feature type="non-terminal residue" evidence="3">
    <location>
        <position position="1"/>
    </location>
</feature>
<proteinExistence type="predicted"/>
<dbReference type="Gene3D" id="1.10.340.70">
    <property type="match status" value="1"/>
</dbReference>
<evidence type="ECO:0000313" key="4">
    <source>
        <dbReference type="Proteomes" id="UP001234989"/>
    </source>
</evidence>
<feature type="region of interest" description="Disordered" evidence="1">
    <location>
        <begin position="153"/>
        <end position="186"/>
    </location>
</feature>
<evidence type="ECO:0000259" key="2">
    <source>
        <dbReference type="Pfam" id="PF17921"/>
    </source>
</evidence>